<protein>
    <submittedName>
        <fullName evidence="1">ATP-binding protein</fullName>
    </submittedName>
</protein>
<reference evidence="1 2" key="1">
    <citation type="submission" date="2024-06" db="EMBL/GenBank/DDBJ databases">
        <authorList>
            <person name="Tuo L."/>
        </authorList>
    </citation>
    <scope>NUCLEOTIDE SEQUENCE [LARGE SCALE GENOMIC DNA]</scope>
    <source>
        <strain evidence="1 2">ZMM04-5</strain>
    </source>
</reference>
<comment type="caution">
    <text evidence="1">The sequence shown here is derived from an EMBL/GenBank/DDBJ whole genome shotgun (WGS) entry which is preliminary data.</text>
</comment>
<dbReference type="RefSeq" id="WP_367723779.1">
    <property type="nucleotide sequence ID" value="NZ_JBFOCH010000100.1"/>
</dbReference>
<keyword evidence="2" id="KW-1185">Reference proteome</keyword>
<dbReference type="Proteomes" id="UP001556196">
    <property type="component" value="Unassembled WGS sequence"/>
</dbReference>
<evidence type="ECO:0000313" key="2">
    <source>
        <dbReference type="Proteomes" id="UP001556196"/>
    </source>
</evidence>
<evidence type="ECO:0000313" key="1">
    <source>
        <dbReference type="EMBL" id="MEW9806647.1"/>
    </source>
</evidence>
<accession>A0ABV3R269</accession>
<gene>
    <name evidence="1" type="ORF">ABUE31_11690</name>
</gene>
<proteinExistence type="predicted"/>
<sequence length="686" mass="78531">MTLPMSQGMLRTNLRGQIRQTPLPKWKAMLPLYEAVMNAFQAIQESSAHTKHKIVISVERETGLLVDENPPIVGFEISDTGVGFDDANFDSFNTAFSDHKVDRGGKGLGRFMWLKAFDEVNISSVFREDDSADEPTYWKREFRFDVDYDPDMGSATQIQPQPVGTTVRLSGFRSPYKQECPAQLEQLAQRLAEHFILVLMQADCPDVEVHDQGTKTSLNDFFHDHFRDDTTSSSFDIGGSIFTINGFRLTAPRASKHRLIYAANSRGVVTEMLDQFVPNLTGRLYDRSGKSFVYLAVVQGAYLNEKVNNYRTDFEIKEEIDDEIGFGLFNQEIRRSDIRKKSIEFAENDLSEFISGINEAKKQKIIQYVRSDAPQYKPIVKYIDQFIGEISPNPTKIDIEIALHKELHQREISLKKEGAKILTEASKLDDYEGYRQRLAGFMEKSNELGVSALAQYVAHRKIILELFEKAVSQEKKTERYPLEEAVHKIIFPLRSTDKETLYSQQNLWIIDERLTYHSFVASDKPLSGLEDFDSGSRKRPDLFIFDRKMAFTEGPDEGAPINSIAVVEFKRPQRDDYSDPENPLKQALDQINEIRRGQFKAENGRPIPVANDKIPAFAYVICDVTPTLKEVLIERDLNPTPDGLMFYGYHKNFGIYCEVIDYGKLLSDAKRRNRIFFERLNILSGE</sequence>
<dbReference type="EMBL" id="JBFOCI010000003">
    <property type="protein sequence ID" value="MEW9806647.1"/>
    <property type="molecule type" value="Genomic_DNA"/>
</dbReference>
<dbReference type="GO" id="GO:0005524">
    <property type="term" value="F:ATP binding"/>
    <property type="evidence" value="ECO:0007669"/>
    <property type="project" value="UniProtKB-KW"/>
</dbReference>
<dbReference type="InterPro" id="IPR036890">
    <property type="entry name" value="HATPase_C_sf"/>
</dbReference>
<dbReference type="SUPFAM" id="SSF55874">
    <property type="entry name" value="ATPase domain of HSP90 chaperone/DNA topoisomerase II/histidine kinase"/>
    <property type="match status" value="1"/>
</dbReference>
<organism evidence="1 2">
    <name type="scientific">Mesorhizobium marinum</name>
    <dbReference type="NCBI Taxonomy" id="3228790"/>
    <lineage>
        <taxon>Bacteria</taxon>
        <taxon>Pseudomonadati</taxon>
        <taxon>Pseudomonadota</taxon>
        <taxon>Alphaproteobacteria</taxon>
        <taxon>Hyphomicrobiales</taxon>
        <taxon>Phyllobacteriaceae</taxon>
        <taxon>Mesorhizobium</taxon>
    </lineage>
</organism>
<dbReference type="Gene3D" id="3.30.565.10">
    <property type="entry name" value="Histidine kinase-like ATPase, C-terminal domain"/>
    <property type="match status" value="1"/>
</dbReference>
<name>A0ABV3R269_9HYPH</name>
<keyword evidence="1" id="KW-0067">ATP-binding</keyword>
<keyword evidence="1" id="KW-0547">Nucleotide-binding</keyword>